<dbReference type="Gene3D" id="1.10.10.10">
    <property type="entry name" value="Winged helix-like DNA-binding domain superfamily/Winged helix DNA-binding domain"/>
    <property type="match status" value="1"/>
</dbReference>
<evidence type="ECO:0000259" key="1">
    <source>
        <dbReference type="SMART" id="SM00843"/>
    </source>
</evidence>
<protein>
    <submittedName>
        <fullName evidence="2">Uncharacterized protein (TIGR02145 family)</fullName>
    </submittedName>
</protein>
<dbReference type="EMBL" id="QLSZ01000003">
    <property type="protein sequence ID" value="RAR73718.1"/>
    <property type="molecule type" value="Genomic_DNA"/>
</dbReference>
<dbReference type="PANTHER" id="PTHR22683:SF41">
    <property type="entry name" value="DNA TRANSLOCASE FTSK"/>
    <property type="match status" value="1"/>
</dbReference>
<comment type="caution">
    <text evidence="2">The sequence shown here is derived from an EMBL/GenBank/DDBJ whole genome shotgun (WGS) entry which is preliminary data.</text>
</comment>
<dbReference type="RefSeq" id="WP_112112522.1">
    <property type="nucleotide sequence ID" value="NZ_QLSZ01000003.1"/>
</dbReference>
<reference evidence="2 3" key="1">
    <citation type="submission" date="2018-06" db="EMBL/GenBank/DDBJ databases">
        <title>Genomic Encyclopedia of Archaeal and Bacterial Type Strains, Phase II (KMG-II): from individual species to whole genera.</title>
        <authorList>
            <person name="Goeker M."/>
        </authorList>
    </citation>
    <scope>NUCLEOTIDE SEQUENCE [LARGE SCALE GENOMIC DNA]</scope>
    <source>
        <strain evidence="2 3">DSM 25663</strain>
    </source>
</reference>
<dbReference type="InterPro" id="IPR050206">
    <property type="entry name" value="FtsK/SpoIIIE/SftA"/>
</dbReference>
<dbReference type="SMART" id="SM00843">
    <property type="entry name" value="Ftsk_gamma"/>
    <property type="match status" value="1"/>
</dbReference>
<dbReference type="InterPro" id="IPR011871">
    <property type="entry name" value="Fib_succ_major"/>
</dbReference>
<feature type="domain" description="FtsK gamma" evidence="1">
    <location>
        <begin position="305"/>
        <end position="370"/>
    </location>
</feature>
<evidence type="ECO:0000313" key="2">
    <source>
        <dbReference type="EMBL" id="RAR73718.1"/>
    </source>
</evidence>
<gene>
    <name evidence="2" type="ORF">CLV55_10337</name>
</gene>
<organism evidence="2 3">
    <name type="scientific">Flavobacterium aciduliphilum</name>
    <dbReference type="NCBI Taxonomy" id="1101402"/>
    <lineage>
        <taxon>Bacteria</taxon>
        <taxon>Pseudomonadati</taxon>
        <taxon>Bacteroidota</taxon>
        <taxon>Flavobacteriia</taxon>
        <taxon>Flavobacteriales</taxon>
        <taxon>Flavobacteriaceae</taxon>
        <taxon>Flavobacterium</taxon>
    </lineage>
</organism>
<keyword evidence="3" id="KW-1185">Reference proteome</keyword>
<dbReference type="Proteomes" id="UP000248840">
    <property type="component" value="Unassembled WGS sequence"/>
</dbReference>
<dbReference type="AlphaFoldDB" id="A0A328YHZ9"/>
<evidence type="ECO:0000313" key="3">
    <source>
        <dbReference type="Proteomes" id="UP000248840"/>
    </source>
</evidence>
<dbReference type="SUPFAM" id="SSF46785">
    <property type="entry name" value="Winged helix' DNA-binding domain"/>
    <property type="match status" value="1"/>
</dbReference>
<dbReference type="OrthoDB" id="9805760at2"/>
<accession>A0A328YHZ9</accession>
<dbReference type="InterPro" id="IPR036388">
    <property type="entry name" value="WH-like_DNA-bd_sf"/>
</dbReference>
<sequence length="500" mass="57630">MNKIEQIKELKSLFDSGVLDSIQYTKLLNEIIDQTENKTSFETNSSIEDRNYQSQSVEKIEDYKSVKIGNQEWMTENLNSKTFRNGDVIQEASDSLDWIEAIKSKTPAWCYYEDDPIHAEKKGLLYNFYAVHDPRGLAPSGWQVPTVEDFNYLLQNTDYRSLKSREDWYFNEEVLIEGDSNEEVDIIKKIGLLHYHYKININPGENGTNKSGFNLKPSGYFDIRENNGSFHDVDIASVLWIYNNKNKFICAHNLYPFRAPYIDDKFMLIKNYSWKEFSLNNESGFAVRCIKKDENLNLLDYSNIQINRDILFNQASEIIIDAKYASASLLQRKLKIGYDRAKILMNQLESAGIVEPESESKSRKVLIDNVSKLFEVDNGSLASTSVNNSNKGSYISENAIEVKLTDNGLKITNWLKSEGQQITFLDSLFNYEISQMYTEESSELCMCDILSISEMDDFTMFKGTLTNIYVKEGEDYIPNSIICVIEPDVTALEEYKLLKK</sequence>
<proteinExistence type="predicted"/>
<dbReference type="InterPro" id="IPR036390">
    <property type="entry name" value="WH_DNA-bd_sf"/>
</dbReference>
<dbReference type="PANTHER" id="PTHR22683">
    <property type="entry name" value="SPORULATION PROTEIN RELATED"/>
    <property type="match status" value="1"/>
</dbReference>
<dbReference type="NCBIfam" id="TIGR02145">
    <property type="entry name" value="Fib_succ_major"/>
    <property type="match status" value="1"/>
</dbReference>
<name>A0A328YHZ9_9FLAO</name>
<dbReference type="InterPro" id="IPR018541">
    <property type="entry name" value="Ftsk_gamma"/>
</dbReference>
<dbReference type="Pfam" id="PF09603">
    <property type="entry name" value="Fib_succ_major"/>
    <property type="match status" value="1"/>
</dbReference>
<dbReference type="Pfam" id="PF09397">
    <property type="entry name" value="FtsK_gamma"/>
    <property type="match status" value="1"/>
</dbReference>
<dbReference type="Gene3D" id="2.40.50.100">
    <property type="match status" value="1"/>
</dbReference>